<keyword evidence="3" id="KW-1185">Reference proteome</keyword>
<evidence type="ECO:0000313" key="3">
    <source>
        <dbReference type="Proteomes" id="UP000717696"/>
    </source>
</evidence>
<feature type="transmembrane region" description="Helical" evidence="1">
    <location>
        <begin position="78"/>
        <end position="111"/>
    </location>
</feature>
<sequence>MHIFYYNYLMKDKVELVNPKKLVGESYDDFKDLLRRLKTVRDNTDYDELTQWADAAVESIDKIVEPVKEIEKKMHEKFIVSFITGLLFIVHFESQALGSISLAAPGSLLLIAGATSEAGLMVYEIVEDPANTFLTVFSYLAGAGVGRSGFTKAANVRRSMDSSDINKLGSIRTDLHRIEDLRGGACKI</sequence>
<keyword evidence="1" id="KW-0472">Membrane</keyword>
<dbReference type="OrthoDB" id="5153627at2759"/>
<protein>
    <submittedName>
        <fullName evidence="2">Uncharacterized protein</fullName>
    </submittedName>
</protein>
<evidence type="ECO:0000313" key="2">
    <source>
        <dbReference type="EMBL" id="KAH7137378.1"/>
    </source>
</evidence>
<keyword evidence="1" id="KW-1133">Transmembrane helix</keyword>
<dbReference type="AlphaFoldDB" id="A0A9P9EH48"/>
<organism evidence="2 3">
    <name type="scientific">Dactylonectria estremocensis</name>
    <dbReference type="NCBI Taxonomy" id="1079267"/>
    <lineage>
        <taxon>Eukaryota</taxon>
        <taxon>Fungi</taxon>
        <taxon>Dikarya</taxon>
        <taxon>Ascomycota</taxon>
        <taxon>Pezizomycotina</taxon>
        <taxon>Sordariomycetes</taxon>
        <taxon>Hypocreomycetidae</taxon>
        <taxon>Hypocreales</taxon>
        <taxon>Nectriaceae</taxon>
        <taxon>Dactylonectria</taxon>
    </lineage>
</organism>
<dbReference type="Proteomes" id="UP000717696">
    <property type="component" value="Unassembled WGS sequence"/>
</dbReference>
<dbReference type="EMBL" id="JAGMUU010000015">
    <property type="protein sequence ID" value="KAH7137378.1"/>
    <property type="molecule type" value="Genomic_DNA"/>
</dbReference>
<name>A0A9P9EH48_9HYPO</name>
<evidence type="ECO:0000256" key="1">
    <source>
        <dbReference type="SAM" id="Phobius"/>
    </source>
</evidence>
<gene>
    <name evidence="2" type="ORF">B0J13DRAFT_625153</name>
</gene>
<keyword evidence="1" id="KW-0812">Transmembrane</keyword>
<proteinExistence type="predicted"/>
<reference evidence="2" key="1">
    <citation type="journal article" date="2021" name="Nat. Commun.">
        <title>Genetic determinants of endophytism in the Arabidopsis root mycobiome.</title>
        <authorList>
            <person name="Mesny F."/>
            <person name="Miyauchi S."/>
            <person name="Thiergart T."/>
            <person name="Pickel B."/>
            <person name="Atanasova L."/>
            <person name="Karlsson M."/>
            <person name="Huettel B."/>
            <person name="Barry K.W."/>
            <person name="Haridas S."/>
            <person name="Chen C."/>
            <person name="Bauer D."/>
            <person name="Andreopoulos W."/>
            <person name="Pangilinan J."/>
            <person name="LaButti K."/>
            <person name="Riley R."/>
            <person name="Lipzen A."/>
            <person name="Clum A."/>
            <person name="Drula E."/>
            <person name="Henrissat B."/>
            <person name="Kohler A."/>
            <person name="Grigoriev I.V."/>
            <person name="Martin F.M."/>
            <person name="Hacquard S."/>
        </authorList>
    </citation>
    <scope>NUCLEOTIDE SEQUENCE</scope>
    <source>
        <strain evidence="2">MPI-CAGE-AT-0021</strain>
    </source>
</reference>
<accession>A0A9P9EH48</accession>
<comment type="caution">
    <text evidence="2">The sequence shown here is derived from an EMBL/GenBank/DDBJ whole genome shotgun (WGS) entry which is preliminary data.</text>
</comment>
<feature type="transmembrane region" description="Helical" evidence="1">
    <location>
        <begin position="131"/>
        <end position="150"/>
    </location>
</feature>